<comment type="subunit">
    <text evidence="2">Homotrimer.</text>
</comment>
<keyword evidence="3" id="KW-0813">Transport</keyword>
<dbReference type="InterPro" id="IPR050298">
    <property type="entry name" value="Gram-neg_bact_OMP"/>
</dbReference>
<keyword evidence="8" id="KW-0626">Porin</keyword>
<dbReference type="CDD" id="cd00342">
    <property type="entry name" value="gram_neg_porins"/>
    <property type="match status" value="1"/>
</dbReference>
<dbReference type="PANTHER" id="PTHR34501:SF9">
    <property type="entry name" value="MAJOR OUTER MEMBRANE PROTEIN P.IA"/>
    <property type="match status" value="1"/>
</dbReference>
<dbReference type="Pfam" id="PF13609">
    <property type="entry name" value="Porin_4"/>
    <property type="match status" value="1"/>
</dbReference>
<dbReference type="EMBL" id="LNJQ01000001">
    <property type="protein sequence ID" value="KWZ43625.1"/>
    <property type="molecule type" value="Genomic_DNA"/>
</dbReference>
<evidence type="ECO:0000259" key="11">
    <source>
        <dbReference type="Pfam" id="PF13609"/>
    </source>
</evidence>
<evidence type="ECO:0000256" key="7">
    <source>
        <dbReference type="ARBA" id="ARBA00023065"/>
    </source>
</evidence>
<accession>A0ABR5TF48</accession>
<comment type="caution">
    <text evidence="12">The sequence shown here is derived from an EMBL/GenBank/DDBJ whole genome shotgun (WGS) entry which is preliminary data.</text>
</comment>
<evidence type="ECO:0000256" key="9">
    <source>
        <dbReference type="ARBA" id="ARBA00023136"/>
    </source>
</evidence>
<dbReference type="SUPFAM" id="SSF56935">
    <property type="entry name" value="Porins"/>
    <property type="match status" value="1"/>
</dbReference>
<dbReference type="Gene3D" id="2.40.160.10">
    <property type="entry name" value="Porin"/>
    <property type="match status" value="1"/>
</dbReference>
<comment type="subcellular location">
    <subcellularLocation>
        <location evidence="1">Cell outer membrane</location>
        <topology evidence="1">Multi-pass membrane protein</topology>
    </subcellularLocation>
</comment>
<feature type="domain" description="Porin" evidence="11">
    <location>
        <begin position="25"/>
        <end position="325"/>
    </location>
</feature>
<dbReference type="InterPro" id="IPR023614">
    <property type="entry name" value="Porin_dom_sf"/>
</dbReference>
<dbReference type="RefSeq" id="WP_060821969.1">
    <property type="nucleotide sequence ID" value="NZ_LNJQ01000001.1"/>
</dbReference>
<evidence type="ECO:0000313" key="13">
    <source>
        <dbReference type="Proteomes" id="UP000070255"/>
    </source>
</evidence>
<gene>
    <name evidence="12" type="ORF">WS72_12695</name>
</gene>
<dbReference type="PANTHER" id="PTHR34501">
    <property type="entry name" value="PROTEIN YDDL-RELATED"/>
    <property type="match status" value="1"/>
</dbReference>
<evidence type="ECO:0000256" key="6">
    <source>
        <dbReference type="ARBA" id="ARBA00022729"/>
    </source>
</evidence>
<dbReference type="InterPro" id="IPR033900">
    <property type="entry name" value="Gram_neg_porin_domain"/>
</dbReference>
<keyword evidence="6" id="KW-0732">Signal</keyword>
<evidence type="ECO:0000256" key="1">
    <source>
        <dbReference type="ARBA" id="ARBA00004571"/>
    </source>
</evidence>
<keyword evidence="5" id="KW-0812">Transmembrane</keyword>
<keyword evidence="7" id="KW-0406">Ion transport</keyword>
<name>A0ABR5TF48_9BURK</name>
<evidence type="ECO:0000256" key="5">
    <source>
        <dbReference type="ARBA" id="ARBA00022692"/>
    </source>
</evidence>
<evidence type="ECO:0000256" key="8">
    <source>
        <dbReference type="ARBA" id="ARBA00023114"/>
    </source>
</evidence>
<dbReference type="Proteomes" id="UP000070255">
    <property type="component" value="Unassembled WGS sequence"/>
</dbReference>
<dbReference type="InterPro" id="IPR002299">
    <property type="entry name" value="Porin_Neis"/>
</dbReference>
<evidence type="ECO:0000313" key="12">
    <source>
        <dbReference type="EMBL" id="KWZ43625.1"/>
    </source>
</evidence>
<proteinExistence type="predicted"/>
<keyword evidence="9" id="KW-0472">Membrane</keyword>
<sequence>MKCRRLDGFARAGRCAALCVGFGYGAAAPAQSSVTLYGLLDAGVQYKTHANAAGDGALSSNNASTSYPSRFGLRGSEDLGGGYRAIFQLENGFSLSNGAFAAANTPFNRIALVGLTSDRFGSLTFGRQYGVQYDKTVLYEPTLFSNYSIFSLNMIPPATVRLDNSIKYASPDIAGVNVEAMYGFGQQWPGNADAGRYWGVAAEYKLGGFWARAGYEEVRGTVSGALDRSGAADRRASVVARYAFDRFTVSGGVVAVRGSLQASPNGDIYWAAAQYMPTPALKLIVEGGRYAFKEGGGRPTLVNASMLYWLSKRTTVYVTTGYAINGGGSDFGVNNYTAAPAPGMTQLAAGTGLFVRF</sequence>
<evidence type="ECO:0000256" key="10">
    <source>
        <dbReference type="ARBA" id="ARBA00023237"/>
    </source>
</evidence>
<evidence type="ECO:0000256" key="3">
    <source>
        <dbReference type="ARBA" id="ARBA00022448"/>
    </source>
</evidence>
<evidence type="ECO:0000256" key="4">
    <source>
        <dbReference type="ARBA" id="ARBA00022452"/>
    </source>
</evidence>
<dbReference type="PRINTS" id="PR00184">
    <property type="entry name" value="NEISSPPORIN"/>
</dbReference>
<keyword evidence="4" id="KW-1134">Transmembrane beta strand</keyword>
<reference evidence="12 13" key="1">
    <citation type="submission" date="2015-11" db="EMBL/GenBank/DDBJ databases">
        <authorList>
            <person name="Sahl J."/>
            <person name="Wagner D."/>
            <person name="Keim P."/>
        </authorList>
    </citation>
    <scope>NUCLEOTIDE SEQUENCE [LARGE SCALE GENOMIC DNA]</scope>
    <source>
        <strain evidence="12 13">BDU18</strain>
    </source>
</reference>
<organism evidence="12 13">
    <name type="scientific">Burkholderia savannae</name>
    <dbReference type="NCBI Taxonomy" id="1637837"/>
    <lineage>
        <taxon>Bacteria</taxon>
        <taxon>Pseudomonadati</taxon>
        <taxon>Pseudomonadota</taxon>
        <taxon>Betaproteobacteria</taxon>
        <taxon>Burkholderiales</taxon>
        <taxon>Burkholderiaceae</taxon>
        <taxon>Burkholderia</taxon>
        <taxon>pseudomallei group</taxon>
    </lineage>
</organism>
<protein>
    <submittedName>
        <fullName evidence="12">Porin</fullName>
    </submittedName>
</protein>
<keyword evidence="10" id="KW-0998">Cell outer membrane</keyword>
<keyword evidence="13" id="KW-1185">Reference proteome</keyword>
<evidence type="ECO:0000256" key="2">
    <source>
        <dbReference type="ARBA" id="ARBA00011233"/>
    </source>
</evidence>